<evidence type="ECO:0000256" key="2">
    <source>
        <dbReference type="ARBA" id="ARBA00023002"/>
    </source>
</evidence>
<reference evidence="5" key="2">
    <citation type="journal article" date="2021" name="PeerJ">
        <title>Extensive microbial diversity within the chicken gut microbiome revealed by metagenomics and culture.</title>
        <authorList>
            <person name="Gilroy R."/>
            <person name="Ravi A."/>
            <person name="Getino M."/>
            <person name="Pursley I."/>
            <person name="Horton D.L."/>
            <person name="Alikhan N.F."/>
            <person name="Baker D."/>
            <person name="Gharbi K."/>
            <person name="Hall N."/>
            <person name="Watson M."/>
            <person name="Adriaenssens E.M."/>
            <person name="Foster-Nyarko E."/>
            <person name="Jarju S."/>
            <person name="Secka A."/>
            <person name="Antonio M."/>
            <person name="Oren A."/>
            <person name="Chaudhuri R.R."/>
            <person name="La Ragione R."/>
            <person name="Hildebrand F."/>
            <person name="Pallen M.J."/>
        </authorList>
    </citation>
    <scope>NUCLEOTIDE SEQUENCE</scope>
    <source>
        <strain evidence="5">ChiBcec6-7307</strain>
    </source>
</reference>
<dbReference type="Gene3D" id="3.50.50.60">
    <property type="entry name" value="FAD/NAD(P)-binding domain"/>
    <property type="match status" value="1"/>
</dbReference>
<proteinExistence type="predicted"/>
<dbReference type="Pfam" id="PF00890">
    <property type="entry name" value="FAD_binding_2"/>
    <property type="match status" value="1"/>
</dbReference>
<gene>
    <name evidence="5" type="ORF">IAC80_08650</name>
</gene>
<dbReference type="SUPFAM" id="SSF51905">
    <property type="entry name" value="FAD/NAD(P)-binding domain"/>
    <property type="match status" value="1"/>
</dbReference>
<feature type="domain" description="FAD-dependent oxidoreductase 2 FAD-binding" evidence="4">
    <location>
        <begin position="91"/>
        <end position="472"/>
    </location>
</feature>
<dbReference type="PANTHER" id="PTHR11632:SF51">
    <property type="entry name" value="SUCCINATE DEHYDROGENASE [UBIQUINONE] FLAVOPROTEIN SUBUNIT, MITOCHONDRIAL"/>
    <property type="match status" value="1"/>
</dbReference>
<dbReference type="InterPro" id="IPR030664">
    <property type="entry name" value="SdhA/FrdA/AprA"/>
</dbReference>
<keyword evidence="1" id="KW-0285">Flavoprotein</keyword>
<dbReference type="Proteomes" id="UP000886889">
    <property type="component" value="Unassembled WGS sequence"/>
</dbReference>
<comment type="caution">
    <text evidence="5">The sequence shown here is derived from an EMBL/GenBank/DDBJ whole genome shotgun (WGS) entry which is preliminary data.</text>
</comment>
<dbReference type="InterPro" id="IPR003953">
    <property type="entry name" value="FAD-dep_OxRdtase_2_FAD-bd"/>
</dbReference>
<sequence length="534" mass="57989">MLTAKMLESVKKVEATRGERMGMEPRRMTAEEKDALLKEFHPDYSIAGFDQIRVGQNKGEKAPLELVNLLHSNSRILGMPLDLTHADYDVDVLVIGGGGAGASAAIEANEAGANVMMVTKLRIGDANTMMAEGGIQAADKENDSPMQHYLDAFGGGHFAARPELLKRLVMEAPDAIRWLNELGVMFDKDETGRMITTHGGGTSRKRMHACRDYSGAEIMRTLRDEVINRGIPVAEFTSAVELIKDDKGQAAGAVLLNMETGEYLTARAKTVIIATGGAGRLHYQGFPTSNHYGATADGLILGYRAGVPLLYQDTIQYHPTGAAYPAQIFGALVTEKVRSLGAMLVNVEGEAFIHPLETRDVAAAGIIRECRSRNKGVPVPEGYGVWLDTPMIELIHGEGTIEKRIPAMLRMFLNYGIDMRKMPILVYPTLHYQNGGLEINGEGYTKTIGNLLVAGEAVGGIHGRNRLMGNSLLDIIVFGRNAGKAAARKAKDVTLGNPTLRHLEEYARELEEAGLHTGCVSPMLLPDYAGKRHM</sequence>
<evidence type="ECO:0000259" key="4">
    <source>
        <dbReference type="Pfam" id="PF00890"/>
    </source>
</evidence>
<dbReference type="GO" id="GO:0033765">
    <property type="term" value="F:steroid dehydrogenase activity, acting on the CH-CH group of donors"/>
    <property type="evidence" value="ECO:0007669"/>
    <property type="project" value="UniProtKB-ARBA"/>
</dbReference>
<reference evidence="5" key="1">
    <citation type="submission" date="2020-10" db="EMBL/GenBank/DDBJ databases">
        <authorList>
            <person name="Gilroy R."/>
        </authorList>
    </citation>
    <scope>NUCLEOTIDE SEQUENCE</scope>
    <source>
        <strain evidence="5">ChiBcec6-7307</strain>
    </source>
</reference>
<keyword evidence="2" id="KW-0560">Oxidoreductase</keyword>
<dbReference type="EMBL" id="DVOS01000070">
    <property type="protein sequence ID" value="HIV23988.1"/>
    <property type="molecule type" value="Genomic_DNA"/>
</dbReference>
<dbReference type="SUPFAM" id="SSF56425">
    <property type="entry name" value="Succinate dehydrogenase/fumarate reductase flavoprotein, catalytic domain"/>
    <property type="match status" value="1"/>
</dbReference>
<protein>
    <submittedName>
        <fullName evidence="5">FAD-dependent oxidoreductase</fullName>
    </submittedName>
</protein>
<dbReference type="InterPro" id="IPR027477">
    <property type="entry name" value="Succ_DH/fumarate_Rdtase_cat_sf"/>
</dbReference>
<evidence type="ECO:0000256" key="3">
    <source>
        <dbReference type="PIRSR" id="PIRSR630664-50"/>
    </source>
</evidence>
<evidence type="ECO:0000313" key="6">
    <source>
        <dbReference type="Proteomes" id="UP000886889"/>
    </source>
</evidence>
<evidence type="ECO:0000256" key="1">
    <source>
        <dbReference type="ARBA" id="ARBA00022630"/>
    </source>
</evidence>
<evidence type="ECO:0000313" key="5">
    <source>
        <dbReference type="EMBL" id="HIV23988.1"/>
    </source>
</evidence>
<accession>A0A9D1NZN1</accession>
<dbReference type="PANTHER" id="PTHR11632">
    <property type="entry name" value="SUCCINATE DEHYDROGENASE 2 FLAVOPROTEIN SUBUNIT"/>
    <property type="match status" value="1"/>
</dbReference>
<name>A0A9D1NZN1_9FIRM</name>
<dbReference type="Gene3D" id="3.90.700.10">
    <property type="entry name" value="Succinate dehydrogenase/fumarate reductase flavoprotein, catalytic domain"/>
    <property type="match status" value="1"/>
</dbReference>
<dbReference type="AlphaFoldDB" id="A0A9D1NZN1"/>
<feature type="active site" description="Proton acceptor" evidence="3">
    <location>
        <position position="368"/>
    </location>
</feature>
<dbReference type="InterPro" id="IPR036188">
    <property type="entry name" value="FAD/NAD-bd_sf"/>
</dbReference>
<organism evidence="5 6">
    <name type="scientific">Candidatus Merdiplasma excrementigallinarum</name>
    <dbReference type="NCBI Taxonomy" id="2840864"/>
    <lineage>
        <taxon>Bacteria</taxon>
        <taxon>Bacillati</taxon>
        <taxon>Bacillota</taxon>
        <taxon>Clostridia</taxon>
        <taxon>Lachnospirales</taxon>
        <taxon>Lachnospiraceae</taxon>
        <taxon>Lachnospiraceae incertae sedis</taxon>
        <taxon>Candidatus Merdiplasma</taxon>
    </lineage>
</organism>